<dbReference type="Proteomes" id="UP000824890">
    <property type="component" value="Unassembled WGS sequence"/>
</dbReference>
<proteinExistence type="predicted"/>
<name>A0ABQ8DIK0_BRANA</name>
<comment type="caution">
    <text evidence="2">The sequence shown here is derived from an EMBL/GenBank/DDBJ whole genome shotgun (WGS) entry which is preliminary data.</text>
</comment>
<gene>
    <name evidence="2" type="ORF">HID58_014932</name>
</gene>
<dbReference type="EMBL" id="JAGKQM010000004">
    <property type="protein sequence ID" value="KAH0929205.1"/>
    <property type="molecule type" value="Genomic_DNA"/>
</dbReference>
<accession>A0ABQ8DIK0</accession>
<evidence type="ECO:0000313" key="3">
    <source>
        <dbReference type="Proteomes" id="UP000824890"/>
    </source>
</evidence>
<feature type="compositionally biased region" description="Basic and acidic residues" evidence="1">
    <location>
        <begin position="276"/>
        <end position="288"/>
    </location>
</feature>
<evidence type="ECO:0000313" key="2">
    <source>
        <dbReference type="EMBL" id="KAH0929205.1"/>
    </source>
</evidence>
<sequence length="475" mass="52465">VHTLVSSSTSSGSNVSPLLTTRKGKTVDTIGDALGNCPVRDIEGARLRMDANGLLPLEMTLDIELPSGDVTEVELEYLKLEKHCFQCYSLLHEKDDCPLLARGAQRMLPRNMGINQRNALMRIEADKRRHDERRGYLRIADTRRSVDSDQHRRAPSAYEGRRTELDRARSRVSHSHGGSRGYHSDRRTREYSDRRAHEHIDQPRDRSEYVYRPREITSAGRKDTDVSGSLGRNLGTRLSGLENAANQLAPSGSQASHTPPRPVEQPQDTVANSGNSKERRSALERISEPRPPALARLGVTSSNDSVRLQDVEIQFLGDEDQEILTRRLSRTSTGFEMIHIAQNVPALTGGVPTVQSEESPEDLAPNRIHPSLRLGARVASPGGGKRKAPASSTAAKATGKRKVTNQPAPKRIPRSPCHGVSLRKVNVARSLNPPRKKLYTVTLDVLKSSPNIIDAEIKFKGTSSYVSFIYGAPEV</sequence>
<feature type="region of interest" description="Disordered" evidence="1">
    <location>
        <begin position="378"/>
        <end position="417"/>
    </location>
</feature>
<evidence type="ECO:0000256" key="1">
    <source>
        <dbReference type="SAM" id="MobiDB-lite"/>
    </source>
</evidence>
<feature type="compositionally biased region" description="Polar residues" evidence="1">
    <location>
        <begin position="266"/>
        <end position="275"/>
    </location>
</feature>
<feature type="compositionally biased region" description="Polar residues" evidence="1">
    <location>
        <begin position="248"/>
        <end position="257"/>
    </location>
</feature>
<feature type="compositionally biased region" description="Basic and acidic residues" evidence="1">
    <location>
        <begin position="182"/>
        <end position="225"/>
    </location>
</feature>
<feature type="compositionally biased region" description="Basic and acidic residues" evidence="1">
    <location>
        <begin position="159"/>
        <end position="169"/>
    </location>
</feature>
<feature type="non-terminal residue" evidence="2">
    <location>
        <position position="475"/>
    </location>
</feature>
<protein>
    <recommendedName>
        <fullName evidence="4">Zinc knuckle CX2CX4HX4C domain-containing protein</fullName>
    </recommendedName>
</protein>
<feature type="compositionally biased region" description="Basic and acidic residues" evidence="1">
    <location>
        <begin position="134"/>
        <end position="152"/>
    </location>
</feature>
<feature type="region of interest" description="Disordered" evidence="1">
    <location>
        <begin position="248"/>
        <end position="298"/>
    </location>
</feature>
<evidence type="ECO:0008006" key="4">
    <source>
        <dbReference type="Google" id="ProtNLM"/>
    </source>
</evidence>
<feature type="non-terminal residue" evidence="2">
    <location>
        <position position="1"/>
    </location>
</feature>
<dbReference type="PROSITE" id="PS50096">
    <property type="entry name" value="IQ"/>
    <property type="match status" value="1"/>
</dbReference>
<reference evidence="2 3" key="1">
    <citation type="submission" date="2021-05" db="EMBL/GenBank/DDBJ databases">
        <title>Genome Assembly of Synthetic Allotetraploid Brassica napus Reveals Homoeologous Exchanges between Subgenomes.</title>
        <authorList>
            <person name="Davis J.T."/>
        </authorList>
    </citation>
    <scope>NUCLEOTIDE SEQUENCE [LARGE SCALE GENOMIC DNA]</scope>
    <source>
        <strain evidence="3">cv. Da-Ae</strain>
        <tissue evidence="2">Seedling</tissue>
    </source>
</reference>
<organism evidence="2 3">
    <name type="scientific">Brassica napus</name>
    <name type="common">Rape</name>
    <dbReference type="NCBI Taxonomy" id="3708"/>
    <lineage>
        <taxon>Eukaryota</taxon>
        <taxon>Viridiplantae</taxon>
        <taxon>Streptophyta</taxon>
        <taxon>Embryophyta</taxon>
        <taxon>Tracheophyta</taxon>
        <taxon>Spermatophyta</taxon>
        <taxon>Magnoliopsida</taxon>
        <taxon>eudicotyledons</taxon>
        <taxon>Gunneridae</taxon>
        <taxon>Pentapetalae</taxon>
        <taxon>rosids</taxon>
        <taxon>malvids</taxon>
        <taxon>Brassicales</taxon>
        <taxon>Brassicaceae</taxon>
        <taxon>Brassiceae</taxon>
        <taxon>Brassica</taxon>
    </lineage>
</organism>
<feature type="region of interest" description="Disordered" evidence="1">
    <location>
        <begin position="134"/>
        <end position="236"/>
    </location>
</feature>
<keyword evidence="3" id="KW-1185">Reference proteome</keyword>